<proteinExistence type="predicted"/>
<evidence type="ECO:0000313" key="2">
    <source>
        <dbReference type="RefSeq" id="XP_022305789.1"/>
    </source>
</evidence>
<dbReference type="PANTHER" id="PTHR23409">
    <property type="entry name" value="RIBONUCLEOSIDE-DIPHOSPHATE REDUCTASE SMALL CHAIN"/>
    <property type="match status" value="1"/>
</dbReference>
<dbReference type="GO" id="GO:0005829">
    <property type="term" value="C:cytosol"/>
    <property type="evidence" value="ECO:0007669"/>
    <property type="project" value="TreeGrafter"/>
</dbReference>
<dbReference type="AlphaFoldDB" id="A0A8B8BSF5"/>
<dbReference type="Proteomes" id="UP000694844">
    <property type="component" value="Chromosome 9"/>
</dbReference>
<accession>A0A8B8BSF5</accession>
<sequence length="438" mass="48934">MAFLSNENQDLAQPMELSLFTSPTNQVAVEKIYFTEARPISSIGVSDTPIEIVVSGSGAEYIDLKRSKLYVKARILKADGTALAANEATGIINLPLQSMFSQMDVYLNNKLVSFNTNNYPWKAYLKTILFGGRDELDSQKQSELFFKDEGNLGDANAYNGGNAGLVLRYGYTQKSQVFELEGNLMEDIFDINKYLINGVDIYIKLFRSSAPFVLMSTAGTPAYKLELQDVVYKVAKVRVDPGVLINHSKQIETTPVKYIISRNELKRNTIPKGSTEFYWDNIFPQAVPERTVVALVDQKAVNGDYTANPFNFEHMKVTDVGVYVNGESVPGRPLKTDFTAGLYSSAYTRLFEASGKWNNDAGLIISRDNFGNGYSLFVFTVDPSGFGEEYLNLIRRGNTRLELKFKEATTKAANVLVFSTFSSLLEIDKSRDINYIQP</sequence>
<dbReference type="OrthoDB" id="8869837at2759"/>
<organism evidence="1 2">
    <name type="scientific">Crassostrea virginica</name>
    <name type="common">Eastern oyster</name>
    <dbReference type="NCBI Taxonomy" id="6565"/>
    <lineage>
        <taxon>Eukaryota</taxon>
        <taxon>Metazoa</taxon>
        <taxon>Spiralia</taxon>
        <taxon>Lophotrochozoa</taxon>
        <taxon>Mollusca</taxon>
        <taxon>Bivalvia</taxon>
        <taxon>Autobranchia</taxon>
        <taxon>Pteriomorphia</taxon>
        <taxon>Ostreida</taxon>
        <taxon>Ostreoidea</taxon>
        <taxon>Ostreidae</taxon>
        <taxon>Crassostrea</taxon>
    </lineage>
</organism>
<gene>
    <name evidence="2" type="primary">LOC111112555</name>
</gene>
<dbReference type="InterPro" id="IPR000358">
    <property type="entry name" value="RNR_small_fam"/>
</dbReference>
<dbReference type="KEGG" id="cvn:111112555"/>
<dbReference type="RefSeq" id="XP_022305789.1">
    <property type="nucleotide sequence ID" value="XM_022450081.1"/>
</dbReference>
<dbReference type="GeneID" id="111112555"/>
<protein>
    <submittedName>
        <fullName evidence="2">Uncharacterized protein F54H12.2-like</fullName>
    </submittedName>
</protein>
<dbReference type="GO" id="GO:0004748">
    <property type="term" value="F:ribonucleoside-diphosphate reductase activity, thioredoxin disulfide as acceptor"/>
    <property type="evidence" value="ECO:0007669"/>
    <property type="project" value="TreeGrafter"/>
</dbReference>
<reference evidence="2" key="1">
    <citation type="submission" date="2025-08" db="UniProtKB">
        <authorList>
            <consortium name="RefSeq"/>
        </authorList>
    </citation>
    <scope>IDENTIFICATION</scope>
    <source>
        <tissue evidence="2">Whole sample</tissue>
    </source>
</reference>
<dbReference type="PANTHER" id="PTHR23409:SF21">
    <property type="entry name" value="CAPSID PROTEIN"/>
    <property type="match status" value="1"/>
</dbReference>
<dbReference type="GO" id="GO:0009263">
    <property type="term" value="P:deoxyribonucleotide biosynthetic process"/>
    <property type="evidence" value="ECO:0007669"/>
    <property type="project" value="InterPro"/>
</dbReference>
<keyword evidence="1" id="KW-1185">Reference proteome</keyword>
<evidence type="ECO:0000313" key="1">
    <source>
        <dbReference type="Proteomes" id="UP000694844"/>
    </source>
</evidence>
<name>A0A8B8BSF5_CRAVI</name>